<dbReference type="Proteomes" id="UP000196053">
    <property type="component" value="Chromosome I"/>
</dbReference>
<dbReference type="RefSeq" id="WP_058259061.1">
    <property type="nucleotide sequence ID" value="NZ_DUPS01000059.1"/>
</dbReference>
<organism evidence="1 2">
    <name type="scientific">Herbinix luporum</name>
    <dbReference type="NCBI Taxonomy" id="1679721"/>
    <lineage>
        <taxon>Bacteria</taxon>
        <taxon>Bacillati</taxon>
        <taxon>Bacillota</taxon>
        <taxon>Clostridia</taxon>
        <taxon>Lachnospirales</taxon>
        <taxon>Lachnospiraceae</taxon>
        <taxon>Herbinix</taxon>
    </lineage>
</organism>
<sequence length="139" mass="15986">MNEKVRVYIEGIVRDGDDISPITTKAVGVYRNFKGRHIIRYKEPENEENKASINTIKISSGQVEMIKKGENSTHMVFDLSKQTYSSYDTPYGSLNFQINTSRINIEEKVREINIHMEYTLSLNDSHISDNQLIIKVTSN</sequence>
<dbReference type="OrthoDB" id="1680906at2"/>
<protein>
    <recommendedName>
        <fullName evidence="3">DUF1934 domain-containing protein</fullName>
    </recommendedName>
</protein>
<dbReference type="SUPFAM" id="SSF50814">
    <property type="entry name" value="Lipocalins"/>
    <property type="match status" value="1"/>
</dbReference>
<name>A0A0K8J9A7_9FIRM</name>
<dbReference type="Pfam" id="PF09148">
    <property type="entry name" value="DUF1934"/>
    <property type="match status" value="1"/>
</dbReference>
<dbReference type="InterPro" id="IPR015231">
    <property type="entry name" value="DUF1934"/>
</dbReference>
<proteinExistence type="predicted"/>
<dbReference type="KEGG" id="hsd:SD1D_2336"/>
<dbReference type="InterPro" id="IPR012674">
    <property type="entry name" value="Calycin"/>
</dbReference>
<gene>
    <name evidence="1" type="ORF">SD1D_2336</name>
</gene>
<dbReference type="Gene3D" id="2.40.128.20">
    <property type="match status" value="1"/>
</dbReference>
<dbReference type="AlphaFoldDB" id="A0A0K8J9A7"/>
<reference evidence="2" key="1">
    <citation type="submission" date="2015-09" db="EMBL/GenBank/DDBJ databases">
        <authorList>
            <person name="Wibberg D."/>
        </authorList>
    </citation>
    <scope>NUCLEOTIDE SEQUENCE [LARGE SCALE GENOMIC DNA]</scope>
    <source>
        <strain evidence="2">SD1D</strain>
    </source>
</reference>
<keyword evidence="2" id="KW-1185">Reference proteome</keyword>
<dbReference type="EMBL" id="LN879430">
    <property type="protein sequence ID" value="CUH93848.1"/>
    <property type="molecule type" value="Genomic_DNA"/>
</dbReference>
<evidence type="ECO:0008006" key="3">
    <source>
        <dbReference type="Google" id="ProtNLM"/>
    </source>
</evidence>
<accession>A0A0K8J9A7</accession>
<evidence type="ECO:0000313" key="2">
    <source>
        <dbReference type="Proteomes" id="UP000196053"/>
    </source>
</evidence>
<evidence type="ECO:0000313" key="1">
    <source>
        <dbReference type="EMBL" id="CUH93848.1"/>
    </source>
</evidence>